<comment type="function">
    <text evidence="1 6">Removes the N-terminal methionine from nascent proteins. The N-terminal methionine is often cleaved when the second residue in the primary sequence is small and uncharged (Met-Ala-, Cys, Gly, Pro, Ser, Thr, or Val). Requires deformylation of the N(alpha)-formylated initiator methionine before it can be hydrolyzed.</text>
</comment>
<feature type="binding site" evidence="6">
    <location>
        <position position="249"/>
    </location>
    <ligand>
        <name>a divalent metal cation</name>
        <dbReference type="ChEBI" id="CHEBI:60240"/>
        <label>2</label>
        <note>catalytic</note>
    </ligand>
</feature>
<dbReference type="GO" id="GO:0070006">
    <property type="term" value="F:metalloaminopeptidase activity"/>
    <property type="evidence" value="ECO:0007669"/>
    <property type="project" value="UniProtKB-UniRule"/>
</dbReference>
<dbReference type="AlphaFoldDB" id="A0A1F8GUQ1"/>
<evidence type="ECO:0000256" key="4">
    <source>
        <dbReference type="ARBA" id="ARBA00022723"/>
    </source>
</evidence>
<protein>
    <recommendedName>
        <fullName evidence="6 7">Methionine aminopeptidase</fullName>
        <shortName evidence="6">MAP</shortName>
        <shortName evidence="6">MetAP</shortName>
        <ecNumber evidence="6 7">3.4.11.18</ecNumber>
    </recommendedName>
    <alternativeName>
        <fullName evidence="6">Peptidase M</fullName>
    </alternativeName>
</protein>
<dbReference type="NCBIfam" id="TIGR00500">
    <property type="entry name" value="met_pdase_I"/>
    <property type="match status" value="1"/>
</dbReference>
<evidence type="ECO:0000256" key="3">
    <source>
        <dbReference type="ARBA" id="ARBA00022670"/>
    </source>
</evidence>
<reference evidence="9 10" key="1">
    <citation type="journal article" date="2016" name="Nat. Commun.">
        <title>Thousands of microbial genomes shed light on interconnected biogeochemical processes in an aquifer system.</title>
        <authorList>
            <person name="Anantharaman K."/>
            <person name="Brown C.T."/>
            <person name="Hug L.A."/>
            <person name="Sharon I."/>
            <person name="Castelle C.J."/>
            <person name="Probst A.J."/>
            <person name="Thomas B.C."/>
            <person name="Singh A."/>
            <person name="Wilkins M.J."/>
            <person name="Karaoz U."/>
            <person name="Brodie E.L."/>
            <person name="Williams K.H."/>
            <person name="Hubbard S.S."/>
            <person name="Banfield J.F."/>
        </authorList>
    </citation>
    <scope>NUCLEOTIDE SEQUENCE [LARGE SCALE GENOMIC DNA]</scope>
</reference>
<evidence type="ECO:0000256" key="7">
    <source>
        <dbReference type="RuleBase" id="RU003653"/>
    </source>
</evidence>
<evidence type="ECO:0000256" key="5">
    <source>
        <dbReference type="ARBA" id="ARBA00022801"/>
    </source>
</evidence>
<feature type="domain" description="Peptidase M24" evidence="8">
    <location>
        <begin position="13"/>
        <end position="256"/>
    </location>
</feature>
<dbReference type="SUPFAM" id="SSF55920">
    <property type="entry name" value="Creatinase/aminopeptidase"/>
    <property type="match status" value="1"/>
</dbReference>
<comment type="cofactor">
    <cofactor evidence="6">
        <name>Co(2+)</name>
        <dbReference type="ChEBI" id="CHEBI:48828"/>
    </cofactor>
    <cofactor evidence="6">
        <name>Zn(2+)</name>
        <dbReference type="ChEBI" id="CHEBI:29105"/>
    </cofactor>
    <cofactor evidence="6">
        <name>Mn(2+)</name>
        <dbReference type="ChEBI" id="CHEBI:29035"/>
    </cofactor>
    <cofactor evidence="6">
        <name>Fe(2+)</name>
        <dbReference type="ChEBI" id="CHEBI:29033"/>
    </cofactor>
    <text evidence="6">Binds 2 divalent metal cations per subunit. Has a high-affinity and a low affinity metal-binding site. The true nature of the physiological cofactor is under debate. The enzyme is active with cobalt, zinc, manganese or divalent iron ions. Most likely, methionine aminopeptidases function as mononuclear Fe(2+)-metalloproteases under physiological conditions, and the catalytically relevant metal-binding site has been assigned to the histidine-containing high-affinity site.</text>
</comment>
<dbReference type="EC" id="3.4.11.18" evidence="6 7"/>
<evidence type="ECO:0000313" key="9">
    <source>
        <dbReference type="EMBL" id="OGN29145.1"/>
    </source>
</evidence>
<feature type="binding site" evidence="6">
    <location>
        <position position="109"/>
    </location>
    <ligand>
        <name>a divalent metal cation</name>
        <dbReference type="ChEBI" id="CHEBI:60240"/>
        <label>2</label>
        <note>catalytic</note>
    </ligand>
</feature>
<dbReference type="GO" id="GO:0005829">
    <property type="term" value="C:cytosol"/>
    <property type="evidence" value="ECO:0007669"/>
    <property type="project" value="TreeGrafter"/>
</dbReference>
<keyword evidence="4 6" id="KW-0479">Metal-binding</keyword>
<dbReference type="InterPro" id="IPR000994">
    <property type="entry name" value="Pept_M24"/>
</dbReference>
<evidence type="ECO:0000259" key="8">
    <source>
        <dbReference type="Pfam" id="PF00557"/>
    </source>
</evidence>
<accession>A0A1F8GUQ1</accession>
<feature type="binding site" evidence="6">
    <location>
        <position position="185"/>
    </location>
    <ligand>
        <name>a divalent metal cation</name>
        <dbReference type="ChEBI" id="CHEBI:60240"/>
        <label>2</label>
        <note>catalytic</note>
    </ligand>
</feature>
<dbReference type="InterPro" id="IPR001714">
    <property type="entry name" value="Pept_M24_MAP"/>
</dbReference>
<sequence length="265" mass="29032">MIAIKNPQQIAVMAEGGKILADILKHIGEEAVPGATTKELDELALKLVIEHHVEPAFLDYEVAGYRYPATLCVSVNDEVVHGLPSSRALKFGDLVGLDMGIIYKGWNLDSALTIPVLNRSSWAEDHAEWEEKNPRIAELIQTTWEALELGIVEARPGNRIGQISSAIQAHVDQHGFGVVRDLVGHGVGRNLHEEPAIPNFGTPDEGPIIKEGMVLAIEPMITAGSWEIVLQKDHWTYKTKDGSWAAHFEHTVAVTKDGPVILTKL</sequence>
<organism evidence="9 10">
    <name type="scientific">Candidatus Yanofskybacteria bacterium RIFCSPLOWO2_01_FULL_49_25</name>
    <dbReference type="NCBI Taxonomy" id="1802701"/>
    <lineage>
        <taxon>Bacteria</taxon>
        <taxon>Candidatus Yanofskyibacteriota</taxon>
    </lineage>
</organism>
<keyword evidence="2 6" id="KW-0031">Aminopeptidase</keyword>
<feature type="binding site" evidence="6">
    <location>
        <position position="81"/>
    </location>
    <ligand>
        <name>substrate</name>
    </ligand>
</feature>
<keyword evidence="5 6" id="KW-0378">Hydrolase</keyword>
<dbReference type="GO" id="GO:0006508">
    <property type="term" value="P:proteolysis"/>
    <property type="evidence" value="ECO:0007669"/>
    <property type="project" value="UniProtKB-KW"/>
</dbReference>
<comment type="catalytic activity">
    <reaction evidence="6 7">
        <text>Release of N-terminal amino acids, preferentially methionine, from peptides and arylamides.</text>
        <dbReference type="EC" id="3.4.11.18"/>
    </reaction>
</comment>
<dbReference type="EMBL" id="MGKP01000009">
    <property type="protein sequence ID" value="OGN29145.1"/>
    <property type="molecule type" value="Genomic_DNA"/>
</dbReference>
<keyword evidence="3 6" id="KW-0645">Protease</keyword>
<dbReference type="InterPro" id="IPR036005">
    <property type="entry name" value="Creatinase/aminopeptidase-like"/>
</dbReference>
<feature type="binding site" evidence="6">
    <location>
        <position position="218"/>
    </location>
    <ligand>
        <name>a divalent metal cation</name>
        <dbReference type="ChEBI" id="CHEBI:60240"/>
        <label>2</label>
        <note>catalytic</note>
    </ligand>
</feature>
<dbReference type="STRING" id="1802701.A3A33_02695"/>
<dbReference type="Gene3D" id="3.90.230.10">
    <property type="entry name" value="Creatinase/methionine aminopeptidase superfamily"/>
    <property type="match status" value="1"/>
</dbReference>
<proteinExistence type="inferred from homology"/>
<comment type="similarity">
    <text evidence="6">Belongs to the peptidase M24A family. Methionine aminopeptidase type 1 subfamily.</text>
</comment>
<dbReference type="PANTHER" id="PTHR43330">
    <property type="entry name" value="METHIONINE AMINOPEPTIDASE"/>
    <property type="match status" value="1"/>
</dbReference>
<name>A0A1F8GUQ1_9BACT</name>
<feature type="binding site" evidence="6">
    <location>
        <position position="249"/>
    </location>
    <ligand>
        <name>a divalent metal cation</name>
        <dbReference type="ChEBI" id="CHEBI:60240"/>
        <label>1</label>
    </ligand>
</feature>
<dbReference type="GO" id="GO:0046872">
    <property type="term" value="F:metal ion binding"/>
    <property type="evidence" value="ECO:0007669"/>
    <property type="project" value="UniProtKB-UniRule"/>
</dbReference>
<dbReference type="PRINTS" id="PR00599">
    <property type="entry name" value="MAPEPTIDASE"/>
</dbReference>
<dbReference type="HAMAP" id="MF_01974">
    <property type="entry name" value="MetAP_1"/>
    <property type="match status" value="1"/>
</dbReference>
<feature type="binding site" evidence="6">
    <location>
        <position position="192"/>
    </location>
    <ligand>
        <name>substrate</name>
    </ligand>
</feature>
<feature type="binding site" evidence="6">
    <location>
        <position position="98"/>
    </location>
    <ligand>
        <name>a divalent metal cation</name>
        <dbReference type="ChEBI" id="CHEBI:60240"/>
        <label>1</label>
    </ligand>
</feature>
<dbReference type="Proteomes" id="UP000179047">
    <property type="component" value="Unassembled WGS sequence"/>
</dbReference>
<dbReference type="InterPro" id="IPR002467">
    <property type="entry name" value="Pept_M24A_MAP1"/>
</dbReference>
<dbReference type="GO" id="GO:0004239">
    <property type="term" value="F:initiator methionyl aminopeptidase activity"/>
    <property type="evidence" value="ECO:0007669"/>
    <property type="project" value="UniProtKB-UniRule"/>
</dbReference>
<gene>
    <name evidence="6" type="primary">map</name>
    <name evidence="9" type="ORF">A3A33_02695</name>
</gene>
<comment type="caution">
    <text evidence="9">The sequence shown here is derived from an EMBL/GenBank/DDBJ whole genome shotgun (WGS) entry which is preliminary data.</text>
</comment>
<evidence type="ECO:0000256" key="2">
    <source>
        <dbReference type="ARBA" id="ARBA00022438"/>
    </source>
</evidence>
<dbReference type="Pfam" id="PF00557">
    <property type="entry name" value="Peptidase_M24"/>
    <property type="match status" value="1"/>
</dbReference>
<evidence type="ECO:0000313" key="10">
    <source>
        <dbReference type="Proteomes" id="UP000179047"/>
    </source>
</evidence>
<evidence type="ECO:0000256" key="6">
    <source>
        <dbReference type="HAMAP-Rule" id="MF_01974"/>
    </source>
</evidence>
<comment type="subunit">
    <text evidence="6">Monomer.</text>
</comment>
<dbReference type="PANTHER" id="PTHR43330:SF27">
    <property type="entry name" value="METHIONINE AMINOPEPTIDASE"/>
    <property type="match status" value="1"/>
</dbReference>
<dbReference type="CDD" id="cd01086">
    <property type="entry name" value="MetAP1"/>
    <property type="match status" value="1"/>
</dbReference>
<evidence type="ECO:0000256" key="1">
    <source>
        <dbReference type="ARBA" id="ARBA00002521"/>
    </source>
</evidence>
<feature type="binding site" evidence="6">
    <location>
        <position position="109"/>
    </location>
    <ligand>
        <name>a divalent metal cation</name>
        <dbReference type="ChEBI" id="CHEBI:60240"/>
        <label>1</label>
    </ligand>
</feature>